<dbReference type="STRING" id="1249627.D779_2077"/>
<evidence type="ECO:0000313" key="2">
    <source>
        <dbReference type="EMBL" id="EXJ14871.1"/>
    </source>
</evidence>
<name>W9VD21_9GAMM</name>
<proteinExistence type="predicted"/>
<protein>
    <submittedName>
        <fullName evidence="2">Uncharacterized protein</fullName>
    </submittedName>
</protein>
<reference evidence="2 3" key="1">
    <citation type="submission" date="2012-11" db="EMBL/GenBank/DDBJ databases">
        <title>Genome assembly of Thiorhodococcus sp. AK35.</title>
        <authorList>
            <person name="Nupur N."/>
            <person name="Khatri I."/>
            <person name="Subramanian S."/>
            <person name="Pinnaka A."/>
        </authorList>
    </citation>
    <scope>NUCLEOTIDE SEQUENCE [LARGE SCALE GENOMIC DNA]</scope>
    <source>
        <strain evidence="2 3">AK35</strain>
    </source>
</reference>
<gene>
    <name evidence="2" type="ORF">D779_2077</name>
</gene>
<sequence>MPTSFSLSEAKKLAPRFNPGGDLGEAVNVVRSALADAVAAVGSRRFSNLGLLAVARDRYPDLDDEQALLALADGLRPIADARWRSIDMAENFKKERAGLEPILNAAMTEMHELTRKIDHIRREIQQAEAGVADRRAKLKSASVPDDEAARLAPDFDRAKLDNRIAEIRAEGDQFARFIKSCDTADLPQDWLASLVPVVGMPRVLVPSPEVVRG</sequence>
<comment type="caution">
    <text evidence="2">The sequence shown here is derived from an EMBL/GenBank/DDBJ whole genome shotgun (WGS) entry which is preliminary data.</text>
</comment>
<organism evidence="2 3">
    <name type="scientific">Imhoffiella purpurea</name>
    <dbReference type="NCBI Taxonomy" id="1249627"/>
    <lineage>
        <taxon>Bacteria</taxon>
        <taxon>Pseudomonadati</taxon>
        <taxon>Pseudomonadota</taxon>
        <taxon>Gammaproteobacteria</taxon>
        <taxon>Chromatiales</taxon>
        <taxon>Chromatiaceae</taxon>
        <taxon>Imhoffiella</taxon>
    </lineage>
</organism>
<dbReference type="EMBL" id="AONC01000035">
    <property type="protein sequence ID" value="EXJ14871.1"/>
    <property type="molecule type" value="Genomic_DNA"/>
</dbReference>
<dbReference type="AlphaFoldDB" id="W9VD21"/>
<evidence type="ECO:0000313" key="3">
    <source>
        <dbReference type="Proteomes" id="UP000019460"/>
    </source>
</evidence>
<keyword evidence="3" id="KW-1185">Reference proteome</keyword>
<evidence type="ECO:0000256" key="1">
    <source>
        <dbReference type="SAM" id="Coils"/>
    </source>
</evidence>
<keyword evidence="1" id="KW-0175">Coiled coil</keyword>
<accession>W9VD21</accession>
<feature type="coiled-coil region" evidence="1">
    <location>
        <begin position="103"/>
        <end position="130"/>
    </location>
</feature>
<dbReference type="Proteomes" id="UP000019460">
    <property type="component" value="Unassembled WGS sequence"/>
</dbReference>